<feature type="region of interest" description="Disordered" evidence="1">
    <location>
        <begin position="125"/>
        <end position="200"/>
    </location>
</feature>
<dbReference type="KEGG" id="tog:HNI00_02715"/>
<organism evidence="3">
    <name type="scientific">Thermoleptolyngbya oregonensis NK1-22</name>
    <dbReference type="NCBI Taxonomy" id="2547457"/>
    <lineage>
        <taxon>Bacteria</taxon>
        <taxon>Bacillati</taxon>
        <taxon>Cyanobacteriota</taxon>
        <taxon>Cyanophyceae</taxon>
        <taxon>Oculatellales</taxon>
        <taxon>Oculatellaceae</taxon>
        <taxon>Thermoleptolyngbya</taxon>
    </lineage>
</organism>
<feature type="region of interest" description="Disordered" evidence="1">
    <location>
        <begin position="25"/>
        <end position="49"/>
    </location>
</feature>
<dbReference type="RefSeq" id="WP_316790461.1">
    <property type="nucleotide sequence ID" value="NZ_CP053540.1"/>
</dbReference>
<keyword evidence="2" id="KW-0732">Signal</keyword>
<accession>A0AA96Y8W1</accession>
<evidence type="ECO:0000256" key="1">
    <source>
        <dbReference type="SAM" id="MobiDB-lite"/>
    </source>
</evidence>
<feature type="compositionally biased region" description="Low complexity" evidence="1">
    <location>
        <begin position="188"/>
        <end position="200"/>
    </location>
</feature>
<dbReference type="SUPFAM" id="SSF56925">
    <property type="entry name" value="OMPA-like"/>
    <property type="match status" value="1"/>
</dbReference>
<proteinExistence type="predicted"/>
<evidence type="ECO:0000256" key="2">
    <source>
        <dbReference type="SAM" id="SignalP"/>
    </source>
</evidence>
<sequence>MRAIAQTLSLAASVAAVVWVAPAHATEPRPSAPESAESIHRDTPESPALAVVSEDAALGELRETSKFSSITLHPDSIPAASSQPETATIADLQIQQIQRDTPAQPPALEPQPQPTAQLLLDESPAEEPIVDESSLDESSLAQTSLDPLDEPSEPALEPVDLPELEPADLPEGEFSSESAPFDPEGQLAGSAESGGSRSGSRWQVTVEPYFFIPLDVRADIAAVGRSTTIRADLDNFLNLDRAFDGGLRVDAQNGRFGILLDGFYLSLAQSGTLPVTFPAGSLLRFGIPFEVEGRADASASLRQGKIDLAAYYRVVNQSLRRSPTPANPFPFLVVDPILGLRTNISRQEIEVDEVRIGPNTIPINREFSSSRTTLEPLVGLRVGLQLSPRWSLGLESSVSGFNINAERDTTFNFQAGVGYSFSRSVTLRVAYVYSGYEFRDGSGLRRSEIDLDQHGLGLRLSIRF</sequence>
<protein>
    <recommendedName>
        <fullName evidence="4">Outer membrane protein beta-barrel domain-containing protein</fullName>
    </recommendedName>
</protein>
<evidence type="ECO:0000313" key="3">
    <source>
        <dbReference type="EMBL" id="WOB42200.1"/>
    </source>
</evidence>
<reference evidence="3" key="1">
    <citation type="submission" date="2020-05" db="EMBL/GenBank/DDBJ databases">
        <authorList>
            <person name="Zhu T."/>
            <person name="Keshari N."/>
            <person name="Lu X."/>
        </authorList>
    </citation>
    <scope>NUCLEOTIDE SEQUENCE</scope>
    <source>
        <strain evidence="3">NK1-22</strain>
    </source>
</reference>
<dbReference type="InterPro" id="IPR011250">
    <property type="entry name" value="OMP/PagP_B-barrel"/>
</dbReference>
<name>A0AA96Y8W1_9CYAN</name>
<feature type="compositionally biased region" description="Acidic residues" evidence="1">
    <location>
        <begin position="125"/>
        <end position="135"/>
    </location>
</feature>
<evidence type="ECO:0008006" key="4">
    <source>
        <dbReference type="Google" id="ProtNLM"/>
    </source>
</evidence>
<dbReference type="EMBL" id="CP053540">
    <property type="protein sequence ID" value="WOB42200.1"/>
    <property type="molecule type" value="Genomic_DNA"/>
</dbReference>
<feature type="compositionally biased region" description="Acidic residues" evidence="1">
    <location>
        <begin position="160"/>
        <end position="171"/>
    </location>
</feature>
<feature type="compositionally biased region" description="Polar residues" evidence="1">
    <location>
        <begin position="136"/>
        <end position="145"/>
    </location>
</feature>
<gene>
    <name evidence="3" type="ORF">HNI00_02715</name>
</gene>
<dbReference type="AlphaFoldDB" id="A0AA96Y8W1"/>
<feature type="chain" id="PRO_5041670481" description="Outer membrane protein beta-barrel domain-containing protein" evidence="2">
    <location>
        <begin position="26"/>
        <end position="464"/>
    </location>
</feature>
<feature type="signal peptide" evidence="2">
    <location>
        <begin position="1"/>
        <end position="25"/>
    </location>
</feature>